<evidence type="ECO:0000313" key="1">
    <source>
        <dbReference type="EMBL" id="SIR97857.1"/>
    </source>
</evidence>
<accession>A0A1N7FBZ1</accession>
<dbReference type="Proteomes" id="UP000186914">
    <property type="component" value="Unassembled WGS sequence"/>
</dbReference>
<dbReference type="EMBL" id="FTNO01000008">
    <property type="protein sequence ID" value="SIR97857.1"/>
    <property type="molecule type" value="Genomic_DNA"/>
</dbReference>
<dbReference type="AlphaFoldDB" id="A0A1N7FBZ1"/>
<protein>
    <submittedName>
        <fullName evidence="1">Uncharacterized protein</fullName>
    </submittedName>
</protein>
<organism evidence="1 2">
    <name type="scientific">Haladaptatus litoreus</name>
    <dbReference type="NCBI Taxonomy" id="553468"/>
    <lineage>
        <taxon>Archaea</taxon>
        <taxon>Methanobacteriati</taxon>
        <taxon>Methanobacteriota</taxon>
        <taxon>Stenosarchaea group</taxon>
        <taxon>Halobacteria</taxon>
        <taxon>Halobacteriales</taxon>
        <taxon>Haladaptataceae</taxon>
        <taxon>Haladaptatus</taxon>
    </lineage>
</organism>
<sequence>MSFNITLVGTLFDALIDSSIEIGLKHSQIVWRPFVMTLGIGPTEEMRLTNKPIDVSSPVVC</sequence>
<gene>
    <name evidence="1" type="ORF">SAMN05421858_4926</name>
</gene>
<keyword evidence="2" id="KW-1185">Reference proteome</keyword>
<proteinExistence type="predicted"/>
<name>A0A1N7FBZ1_9EURY</name>
<reference evidence="2" key="1">
    <citation type="submission" date="2017-01" db="EMBL/GenBank/DDBJ databases">
        <authorList>
            <person name="Varghese N."/>
            <person name="Submissions S."/>
        </authorList>
    </citation>
    <scope>NUCLEOTIDE SEQUENCE [LARGE SCALE GENOMIC DNA]</scope>
    <source>
        <strain evidence="2">CGMCC 1.7737</strain>
    </source>
</reference>
<evidence type="ECO:0000313" key="2">
    <source>
        <dbReference type="Proteomes" id="UP000186914"/>
    </source>
</evidence>